<sequence length="131" mass="14899">MPIKRVICPERIRQIPAHFSWVDHRLVRERYIERCDACAAALYLFLVTVADAQGLSYYADATLTRRLSMAPARLEMARSDLIRVGLIAWQRPLYQVLAFDTPAPEPAPPPRPADVTTQLERLHAALGRRHA</sequence>
<gene>
    <name evidence="1" type="ORF">AWB78_08618</name>
</gene>
<comment type="caution">
    <text evidence="1">The sequence shown here is derived from an EMBL/GenBank/DDBJ whole genome shotgun (WGS) entry which is preliminary data.</text>
</comment>
<proteinExistence type="predicted"/>
<name>A0A158EKW6_9BURK</name>
<evidence type="ECO:0008006" key="3">
    <source>
        <dbReference type="Google" id="ProtNLM"/>
    </source>
</evidence>
<keyword evidence="2" id="KW-1185">Reference proteome</keyword>
<dbReference type="EMBL" id="FCOX02000241">
    <property type="protein sequence ID" value="SAL07532.1"/>
    <property type="molecule type" value="Genomic_DNA"/>
</dbReference>
<accession>A0A158EKW6</accession>
<dbReference type="RefSeq" id="WP_062613235.1">
    <property type="nucleotide sequence ID" value="NZ_FCOX02000241.1"/>
</dbReference>
<organism evidence="1 2">
    <name type="scientific">Caballeronia calidae</name>
    <dbReference type="NCBI Taxonomy" id="1777139"/>
    <lineage>
        <taxon>Bacteria</taxon>
        <taxon>Pseudomonadati</taxon>
        <taxon>Pseudomonadota</taxon>
        <taxon>Betaproteobacteria</taxon>
        <taxon>Burkholderiales</taxon>
        <taxon>Burkholderiaceae</taxon>
        <taxon>Caballeronia</taxon>
    </lineage>
</organism>
<dbReference type="OrthoDB" id="9134216at2"/>
<evidence type="ECO:0000313" key="1">
    <source>
        <dbReference type="EMBL" id="SAL07532.1"/>
    </source>
</evidence>
<protein>
    <recommendedName>
        <fullName evidence="3">Helix-turn-helix domain-containing protein</fullName>
    </recommendedName>
</protein>
<reference evidence="1" key="1">
    <citation type="submission" date="2016-01" db="EMBL/GenBank/DDBJ databases">
        <authorList>
            <person name="Peeters C."/>
        </authorList>
    </citation>
    <scope>NUCLEOTIDE SEQUENCE</scope>
    <source>
        <strain evidence="1">LMG 29321</strain>
    </source>
</reference>
<dbReference type="Proteomes" id="UP000071859">
    <property type="component" value="Unassembled WGS sequence"/>
</dbReference>
<evidence type="ECO:0000313" key="2">
    <source>
        <dbReference type="Proteomes" id="UP000071859"/>
    </source>
</evidence>
<dbReference type="AlphaFoldDB" id="A0A158EKW6"/>